<dbReference type="InterPro" id="IPR014082">
    <property type="entry name" value="CRISPR-assoc_prot_Cas02710"/>
</dbReference>
<protein>
    <submittedName>
        <fullName evidence="2">CRISPR-associated protein</fullName>
    </submittedName>
</protein>
<evidence type="ECO:0000313" key="3">
    <source>
        <dbReference type="Proteomes" id="UP000321197"/>
    </source>
</evidence>
<evidence type="ECO:0000313" key="2">
    <source>
        <dbReference type="EMBL" id="GEM83710.1"/>
    </source>
</evidence>
<dbReference type="InterPro" id="IPR054008">
    <property type="entry name" value="Csm6_6H"/>
</dbReference>
<dbReference type="Gene3D" id="3.40.50.10770">
    <property type="entry name" value="Hypothetical protein VC1899 like domain (Restriction endonuclease-like)"/>
    <property type="match status" value="1"/>
</dbReference>
<feature type="domain" description="Csm6 6H" evidence="1">
    <location>
        <begin position="147"/>
        <end position="239"/>
    </location>
</feature>
<comment type="caution">
    <text evidence="2">The sequence shown here is derived from an EMBL/GenBank/DDBJ whole genome shotgun (WGS) entry which is preliminary data.</text>
</comment>
<dbReference type="NCBIfam" id="TIGR02710">
    <property type="entry name" value="TIGR02710 family CRISPR-associated CARF protein"/>
    <property type="match status" value="1"/>
</dbReference>
<accession>A0A511R279</accession>
<dbReference type="Proteomes" id="UP000321197">
    <property type="component" value="Unassembled WGS sequence"/>
</dbReference>
<gene>
    <name evidence="2" type="ORF">MHY01S_18760</name>
</gene>
<reference evidence="2 3" key="1">
    <citation type="submission" date="2019-07" db="EMBL/GenBank/DDBJ databases">
        <title>Whole genome shotgun sequence of Meiothermus hypogaeus NBRC 106114.</title>
        <authorList>
            <person name="Hosoyama A."/>
            <person name="Uohara A."/>
            <person name="Ohji S."/>
            <person name="Ichikawa N."/>
        </authorList>
    </citation>
    <scope>NUCLEOTIDE SEQUENCE [LARGE SCALE GENOMIC DNA]</scope>
    <source>
        <strain evidence="2 3">NBRC 106114</strain>
    </source>
</reference>
<organism evidence="2 3">
    <name type="scientific">Meiothermus hypogaeus NBRC 106114</name>
    <dbReference type="NCBI Taxonomy" id="1227553"/>
    <lineage>
        <taxon>Bacteria</taxon>
        <taxon>Thermotogati</taxon>
        <taxon>Deinococcota</taxon>
        <taxon>Deinococci</taxon>
        <taxon>Thermales</taxon>
        <taxon>Thermaceae</taxon>
        <taxon>Meiothermus</taxon>
    </lineage>
</organism>
<dbReference type="Pfam" id="PF09670">
    <property type="entry name" value="Cas_Cas02710"/>
    <property type="match status" value="1"/>
</dbReference>
<name>A0A511R279_9DEIN</name>
<dbReference type="OrthoDB" id="9770049at2"/>
<dbReference type="Pfam" id="PF22205">
    <property type="entry name" value="Csm6_6H"/>
    <property type="match status" value="1"/>
</dbReference>
<dbReference type="AlphaFoldDB" id="A0A511R279"/>
<dbReference type="EMBL" id="BJXL01000057">
    <property type="protein sequence ID" value="GEM83710.1"/>
    <property type="molecule type" value="Genomic_DNA"/>
</dbReference>
<sequence length="408" mass="45305">METQTHKVLILTVGQTLEPLEFSLSEHTPEGVIFVASQGSQPVAGELVRRYGDALRFHTLLLDDPEDMGEIFRKAREALRKALEWEARVIVADITGGTKTMAAGAVLALSGQGVTFSYVGGAKRDDKGRVVSGSEQMRLLEDPTQRYGLREWEGFRRAWNQCDYRAAQEFLSELLARPLTPSELRFYGHLKGVTEAMLDWDLFRHKAAGEKLKEHLEPALAAAEAWGHGAKVRVLQALKEAEARLSQIQEKEGKPNTALLSDLLANAERRAARGRFDDALARLYRAIEMAIEADIFERTGVLLDDEKTFTEAYKEHLSFAKRYQEASGLREALSVAAGFDGALGATNTLAQRLYAEYTGKGQLGSLLAARNQSILAHGHQPVSEAHYTNLRDYLRGFGLEPAPAWPNW</sequence>
<dbReference type="SUPFAM" id="SSF52980">
    <property type="entry name" value="Restriction endonuclease-like"/>
    <property type="match status" value="1"/>
</dbReference>
<evidence type="ECO:0000259" key="1">
    <source>
        <dbReference type="Pfam" id="PF22205"/>
    </source>
</evidence>
<proteinExistence type="predicted"/>
<dbReference type="InterPro" id="IPR011335">
    <property type="entry name" value="Restrct_endonuc-II-like"/>
</dbReference>
<dbReference type="RefSeq" id="WP_119339743.1">
    <property type="nucleotide sequence ID" value="NZ_BJXL01000057.1"/>
</dbReference>